<evidence type="ECO:0000256" key="12">
    <source>
        <dbReference type="ARBA" id="ARBA00069879"/>
    </source>
</evidence>
<gene>
    <name evidence="17" type="ORF">DGYR_LOCUS10988</name>
</gene>
<dbReference type="GO" id="GO:0005737">
    <property type="term" value="C:cytoplasm"/>
    <property type="evidence" value="ECO:0007669"/>
    <property type="project" value="UniProtKB-SubCell"/>
</dbReference>
<dbReference type="SUPFAM" id="SSF50677">
    <property type="entry name" value="ValRS/IleRS/LeuRS editing domain"/>
    <property type="match status" value="1"/>
</dbReference>
<keyword evidence="7 13" id="KW-0067">ATP-binding</keyword>
<feature type="domain" description="Methionyl/Valyl/Leucyl/Isoleucyl-tRNA synthetase anticodon-binding" evidence="15">
    <location>
        <begin position="693"/>
        <end position="845"/>
    </location>
</feature>
<dbReference type="PANTHER" id="PTHR42780">
    <property type="entry name" value="SOLEUCYL-TRNA SYNTHETASE"/>
    <property type="match status" value="1"/>
</dbReference>
<dbReference type="InterPro" id="IPR033709">
    <property type="entry name" value="Anticodon_Ile_ABEc"/>
</dbReference>
<evidence type="ECO:0000256" key="11">
    <source>
        <dbReference type="ARBA" id="ARBA00048359"/>
    </source>
</evidence>
<dbReference type="Gene3D" id="3.40.50.620">
    <property type="entry name" value="HUPs"/>
    <property type="match status" value="2"/>
</dbReference>
<dbReference type="CDD" id="cd07961">
    <property type="entry name" value="Anticodon_Ia_Ile_ABEc"/>
    <property type="match status" value="1"/>
</dbReference>
<dbReference type="InterPro" id="IPR014729">
    <property type="entry name" value="Rossmann-like_a/b/a_fold"/>
</dbReference>
<dbReference type="InterPro" id="IPR002300">
    <property type="entry name" value="aa-tRNA-synth_Ia"/>
</dbReference>
<evidence type="ECO:0000313" key="18">
    <source>
        <dbReference type="Proteomes" id="UP000549394"/>
    </source>
</evidence>
<dbReference type="InterPro" id="IPR013155">
    <property type="entry name" value="M/V/L/I-tRNA-synth_anticd-bd"/>
</dbReference>
<dbReference type="Pfam" id="PF23567">
    <property type="entry name" value="Ubiquitin_IARS1"/>
    <property type="match status" value="1"/>
</dbReference>
<evidence type="ECO:0000256" key="5">
    <source>
        <dbReference type="ARBA" id="ARBA00022598"/>
    </source>
</evidence>
<dbReference type="SUPFAM" id="SSF47323">
    <property type="entry name" value="Anticodon-binding domain of a subclass of class I aminoacyl-tRNA synthetases"/>
    <property type="match status" value="1"/>
</dbReference>
<dbReference type="Pfam" id="PF08264">
    <property type="entry name" value="Anticodon_1"/>
    <property type="match status" value="1"/>
</dbReference>
<evidence type="ECO:0000256" key="13">
    <source>
        <dbReference type="RuleBase" id="RU363035"/>
    </source>
</evidence>
<dbReference type="GO" id="GO:0005524">
    <property type="term" value="F:ATP binding"/>
    <property type="evidence" value="ECO:0007669"/>
    <property type="project" value="UniProtKB-KW"/>
</dbReference>
<evidence type="ECO:0000256" key="6">
    <source>
        <dbReference type="ARBA" id="ARBA00022741"/>
    </source>
</evidence>
<reference evidence="17 18" key="1">
    <citation type="submission" date="2020-08" db="EMBL/GenBank/DDBJ databases">
        <authorList>
            <person name="Hejnol A."/>
        </authorList>
    </citation>
    <scope>NUCLEOTIDE SEQUENCE [LARGE SCALE GENOMIC DNA]</scope>
</reference>
<dbReference type="Proteomes" id="UP000549394">
    <property type="component" value="Unassembled WGS sequence"/>
</dbReference>
<dbReference type="Gene3D" id="1.10.730.10">
    <property type="entry name" value="Isoleucyl-tRNA Synthetase, Domain 1"/>
    <property type="match status" value="1"/>
</dbReference>
<dbReference type="GO" id="GO:0006428">
    <property type="term" value="P:isoleucyl-tRNA aminoacylation"/>
    <property type="evidence" value="ECO:0007669"/>
    <property type="project" value="InterPro"/>
</dbReference>
<dbReference type="PRINTS" id="PR00984">
    <property type="entry name" value="TRNASYNTHILE"/>
</dbReference>
<keyword evidence="4" id="KW-0963">Cytoplasm</keyword>
<evidence type="ECO:0000256" key="4">
    <source>
        <dbReference type="ARBA" id="ARBA00022490"/>
    </source>
</evidence>
<sequence>MTQAVPEKINFPEEEEKILALWKKINAFQTCLKQSKGKPNFTFFDGPPFATGLPHYGHVLAGTVKDIITRWAHQSGFHVERRFGWDCHGLPVEHEIDKTLGITGPEDVMKMGIKNYNDECRKIVMRYSKEWVEIMTRLARWIDFDKDYKTMYPTFMESIWFVFKQLYEKGLVYKGVKVMPFSTSCNTPLSNFEAGLNYKDVCDPAIVVSFPLVDKKGVSMIAWTTTPWTLPSNLSLCVNPDMIYVTVLDKVRKEKFIIMKTRLCELFKEESEYEILEETLGKKLEGLKYVPMFDYFKDQEAKGAFKVLCDRYVTDTSGTGIVQQAPYFGEDDYQVNLRYGIIDKDQEPICPVDDSGKFTAAVSDFKGMYVKDADKGILKMIKDKKRLVKMSQIKHSYPFCWRSDTPLLYKGVNSWFVRVEHARQALLDSNEKTYWVPDFVKEKRFGNWLRDAKDWNISRNRFWGNPIPLWISDDGEEVVCVGSIKELEELTGQKITDIHRENIDHLTIPSNRGKGVLRRISQVFDCWFESGSMPYGQCHYPFENKKDFEENFPADFISEGIDQTRGWFYTLMVLSTSLFGKPPFKNLVCTGMVLAEDGKKMSKRLKNYPDPVEVVNKYGADAIRLYLVNSPVVRAEQLKFKEKGVRDILKDVFLPWYNAYRFLIQNIQIYESEEGKEFKFDEKAELNVTNYMDKWIVSFIQSLVKQVQQEMKDYRLYTVVPALLKFIDQLTNWYVRMNRKRLKGDSTSEDCQQALTTLYSVLFTIVRLLAPFVPYLTELMYQTLKNYLAEVDVKESVHYLMLPVYQQSLINVEIENAVADMQSVIEAGRLIRDQNNLPSKYPLSEVVVIHKEKTALENVLYLESHIKEELNVRKLTISQDKAKYDVTLKATLDFKVVGSRLKSDMQKVKKMVDELPEKDLEKFQETGEITLHGHVINRHEMKLTYVPKSSADEKGSNLKATSWNKFLVLLDTVPSKELVDEGLAREIINRVQKLRKAASLLPTDEINIYYKTTDKIEKVAKDFKDFIWATVKQTMIQGEAPDSANVIIEEETAIKENSLKLVITSPASSVPAPFCKFVNVTYADGRKGTILLENPIKEHQLEYNEFEKQVKLIFGIRSVEIFLDSTKKTKLERDVNLLGLKGRTVYAF</sequence>
<comment type="caution">
    <text evidence="17">The sequence shown here is derived from an EMBL/GenBank/DDBJ whole genome shotgun (WGS) entry which is preliminary data.</text>
</comment>
<dbReference type="EMBL" id="CAJFCJ010000019">
    <property type="protein sequence ID" value="CAD5123301.1"/>
    <property type="molecule type" value="Genomic_DNA"/>
</dbReference>
<evidence type="ECO:0000259" key="14">
    <source>
        <dbReference type="Pfam" id="PF00133"/>
    </source>
</evidence>
<dbReference type="FunFam" id="3.40.50.620:FF:000023">
    <property type="entry name" value="Isoleucyl-tRNA synthetase,cytoplasmic"/>
    <property type="match status" value="1"/>
</dbReference>
<dbReference type="FunFam" id="3.40.50.620:FF:000050">
    <property type="entry name" value="Isoleucyl-tRNA synthetase,cytoplasmic"/>
    <property type="match status" value="1"/>
</dbReference>
<dbReference type="EC" id="6.1.1.5" evidence="3"/>
<keyword evidence="18" id="KW-1185">Reference proteome</keyword>
<name>A0A7I8W4Y7_9ANNE</name>
<evidence type="ECO:0000256" key="8">
    <source>
        <dbReference type="ARBA" id="ARBA00022917"/>
    </source>
</evidence>
<dbReference type="InterPro" id="IPR001412">
    <property type="entry name" value="aa-tRNA-synth_I_CS"/>
</dbReference>
<dbReference type="HAMAP" id="MF_02003">
    <property type="entry name" value="Ile_tRNA_synth_type2"/>
    <property type="match status" value="1"/>
</dbReference>
<evidence type="ECO:0000256" key="9">
    <source>
        <dbReference type="ARBA" id="ARBA00023146"/>
    </source>
</evidence>
<feature type="domain" description="Aminoacyl-tRNA synthetase class Ia" evidence="14">
    <location>
        <begin position="18"/>
        <end position="638"/>
    </location>
</feature>
<comment type="subcellular location">
    <subcellularLocation>
        <location evidence="1">Cytoplasm</location>
    </subcellularLocation>
</comment>
<protein>
    <recommendedName>
        <fullName evidence="12">Isoleucine--tRNA ligase, cytoplasmic</fullName>
        <ecNumber evidence="3">6.1.1.5</ecNumber>
    </recommendedName>
    <alternativeName>
        <fullName evidence="10">Isoleucyl-tRNA synthetase</fullName>
    </alternativeName>
</protein>
<dbReference type="InterPro" id="IPR009008">
    <property type="entry name" value="Val/Leu/Ile-tRNA-synth_edit"/>
</dbReference>
<dbReference type="OrthoDB" id="1706657at2759"/>
<evidence type="ECO:0000256" key="3">
    <source>
        <dbReference type="ARBA" id="ARBA00013165"/>
    </source>
</evidence>
<evidence type="ECO:0000256" key="1">
    <source>
        <dbReference type="ARBA" id="ARBA00004496"/>
    </source>
</evidence>
<dbReference type="AlphaFoldDB" id="A0A7I8W4Y7"/>
<dbReference type="GO" id="GO:0002161">
    <property type="term" value="F:aminoacyl-tRNA deacylase activity"/>
    <property type="evidence" value="ECO:0007669"/>
    <property type="project" value="InterPro"/>
</dbReference>
<dbReference type="SUPFAM" id="SSF52374">
    <property type="entry name" value="Nucleotidylyl transferase"/>
    <property type="match status" value="1"/>
</dbReference>
<dbReference type="Pfam" id="PF19302">
    <property type="entry name" value="DUF5915"/>
    <property type="match status" value="1"/>
</dbReference>
<comment type="similarity">
    <text evidence="2 13">Belongs to the class-I aminoacyl-tRNA synthetase family.</text>
</comment>
<comment type="catalytic activity">
    <reaction evidence="11">
        <text>tRNA(Ile) + L-isoleucine + ATP = L-isoleucyl-tRNA(Ile) + AMP + diphosphate</text>
        <dbReference type="Rhea" id="RHEA:11060"/>
        <dbReference type="Rhea" id="RHEA-COMP:9666"/>
        <dbReference type="Rhea" id="RHEA-COMP:9695"/>
        <dbReference type="ChEBI" id="CHEBI:30616"/>
        <dbReference type="ChEBI" id="CHEBI:33019"/>
        <dbReference type="ChEBI" id="CHEBI:58045"/>
        <dbReference type="ChEBI" id="CHEBI:78442"/>
        <dbReference type="ChEBI" id="CHEBI:78528"/>
        <dbReference type="ChEBI" id="CHEBI:456215"/>
        <dbReference type="EC" id="6.1.1.5"/>
    </reaction>
</comment>
<dbReference type="NCBIfam" id="TIGR00392">
    <property type="entry name" value="ileS"/>
    <property type="match status" value="1"/>
</dbReference>
<accession>A0A7I8W4Y7</accession>
<dbReference type="InterPro" id="IPR023586">
    <property type="entry name" value="Ile-tRNA-ligase_type2"/>
</dbReference>
<organism evidence="17 18">
    <name type="scientific">Dimorphilus gyrociliatus</name>
    <dbReference type="NCBI Taxonomy" id="2664684"/>
    <lineage>
        <taxon>Eukaryota</taxon>
        <taxon>Metazoa</taxon>
        <taxon>Spiralia</taxon>
        <taxon>Lophotrochozoa</taxon>
        <taxon>Annelida</taxon>
        <taxon>Polychaeta</taxon>
        <taxon>Polychaeta incertae sedis</taxon>
        <taxon>Dinophilidae</taxon>
        <taxon>Dimorphilus</taxon>
    </lineage>
</organism>
<dbReference type="GO" id="GO:0004822">
    <property type="term" value="F:isoleucine-tRNA ligase activity"/>
    <property type="evidence" value="ECO:0007669"/>
    <property type="project" value="UniProtKB-EC"/>
</dbReference>
<feature type="domain" description="Isoleucine--tRNA ligase cytoplasmic ubiquitin-like" evidence="16">
    <location>
        <begin position="1073"/>
        <end position="1146"/>
    </location>
</feature>
<keyword evidence="6 13" id="KW-0547">Nucleotide-binding</keyword>
<dbReference type="PROSITE" id="PS00178">
    <property type="entry name" value="AA_TRNA_LIGASE_I"/>
    <property type="match status" value="1"/>
</dbReference>
<dbReference type="FunFam" id="1.10.730.10:FF:000004">
    <property type="entry name" value="Isoleucyl-tRNA synthetase, cytoplasmic"/>
    <property type="match status" value="1"/>
</dbReference>
<keyword evidence="8 13" id="KW-0648">Protein biosynthesis</keyword>
<keyword evidence="5 13" id="KW-0436">Ligase</keyword>
<evidence type="ECO:0000259" key="16">
    <source>
        <dbReference type="Pfam" id="PF23567"/>
    </source>
</evidence>
<dbReference type="InterPro" id="IPR057033">
    <property type="entry name" value="Ubiquitin_IARS1"/>
</dbReference>
<keyword evidence="9 13" id="KW-0030">Aminoacyl-tRNA synthetase</keyword>
<dbReference type="CDD" id="cd00818">
    <property type="entry name" value="IleRS_core"/>
    <property type="match status" value="1"/>
</dbReference>
<dbReference type="InterPro" id="IPR002301">
    <property type="entry name" value="Ile-tRNA-ligase"/>
</dbReference>
<evidence type="ECO:0000313" key="17">
    <source>
        <dbReference type="EMBL" id="CAD5123301.1"/>
    </source>
</evidence>
<evidence type="ECO:0000256" key="7">
    <source>
        <dbReference type="ARBA" id="ARBA00022840"/>
    </source>
</evidence>
<proteinExistence type="inferred from homology"/>
<dbReference type="Pfam" id="PF00133">
    <property type="entry name" value="tRNA-synt_1"/>
    <property type="match status" value="1"/>
</dbReference>
<evidence type="ECO:0000256" key="10">
    <source>
        <dbReference type="ARBA" id="ARBA00032665"/>
    </source>
</evidence>
<dbReference type="InterPro" id="IPR009080">
    <property type="entry name" value="tRNAsynth_Ia_anticodon-bd"/>
</dbReference>
<evidence type="ECO:0000256" key="2">
    <source>
        <dbReference type="ARBA" id="ARBA00005594"/>
    </source>
</evidence>
<evidence type="ECO:0000259" key="15">
    <source>
        <dbReference type="Pfam" id="PF08264"/>
    </source>
</evidence>
<dbReference type="PANTHER" id="PTHR42780:SF1">
    <property type="entry name" value="ISOLEUCINE--TRNA LIGASE, CYTOPLASMIC"/>
    <property type="match status" value="1"/>
</dbReference>
<dbReference type="GO" id="GO:0000049">
    <property type="term" value="F:tRNA binding"/>
    <property type="evidence" value="ECO:0007669"/>
    <property type="project" value="InterPro"/>
</dbReference>